<keyword evidence="4" id="KW-0238">DNA-binding</keyword>
<dbReference type="GO" id="GO:0003677">
    <property type="term" value="F:DNA binding"/>
    <property type="evidence" value="ECO:0007669"/>
    <property type="project" value="UniProtKB-KW"/>
</dbReference>
<reference evidence="7 8" key="1">
    <citation type="submission" date="2016-09" db="EMBL/GenBank/DDBJ databases">
        <title>The complete genome sequences of Rhizobium gallicum, symbiovars gallicum and phaseoli, symbionts associated to common bean (Phaseolus vulgaris).</title>
        <authorList>
            <person name="Bustos P."/>
            <person name="Santamaria R.I."/>
            <person name="Perez-Carrascal O.M."/>
            <person name="Juarez S."/>
            <person name="Lozano L."/>
            <person name="Martinez-Flores I."/>
            <person name="Martinez-Romero E."/>
            <person name="Cevallos M."/>
            <person name="Romero D."/>
            <person name="Davila G."/>
            <person name="Gonzalez V."/>
        </authorList>
    </citation>
    <scope>NUCLEOTIDE SEQUENCE [LARGE SCALE GENOMIC DNA]</scope>
    <source>
        <strain evidence="7 8">IE4872</strain>
        <plasmid evidence="8">prgalie4872d</plasmid>
    </source>
</reference>
<evidence type="ECO:0000313" key="8">
    <source>
        <dbReference type="Proteomes" id="UP000184749"/>
    </source>
</evidence>
<evidence type="ECO:0000256" key="2">
    <source>
        <dbReference type="ARBA" id="ARBA00022490"/>
    </source>
</evidence>
<keyword evidence="2" id="KW-0963">Cytoplasm</keyword>
<protein>
    <submittedName>
        <fullName evidence="7">MarR family transcriptional regulator protein</fullName>
    </submittedName>
</protein>
<evidence type="ECO:0000256" key="1">
    <source>
        <dbReference type="ARBA" id="ARBA00004496"/>
    </source>
</evidence>
<dbReference type="FunFam" id="1.10.10.10:FF:000163">
    <property type="entry name" value="MarR family transcriptional regulator"/>
    <property type="match status" value="1"/>
</dbReference>
<dbReference type="Pfam" id="PF22381">
    <property type="entry name" value="Staph_reg_Sar_Rot"/>
    <property type="match status" value="1"/>
</dbReference>
<evidence type="ECO:0000313" key="7">
    <source>
        <dbReference type="EMBL" id="APO72294.1"/>
    </source>
</evidence>
<dbReference type="PANTHER" id="PTHR33164">
    <property type="entry name" value="TRANSCRIPTIONAL REGULATOR, MARR FAMILY"/>
    <property type="match status" value="1"/>
</dbReference>
<dbReference type="InterPro" id="IPR000835">
    <property type="entry name" value="HTH_MarR-typ"/>
</dbReference>
<dbReference type="InterPro" id="IPR039422">
    <property type="entry name" value="MarR/SlyA-like"/>
</dbReference>
<dbReference type="PRINTS" id="PR00598">
    <property type="entry name" value="HTHMARR"/>
</dbReference>
<dbReference type="SMART" id="SM00347">
    <property type="entry name" value="HTH_MARR"/>
    <property type="match status" value="1"/>
</dbReference>
<dbReference type="EMBL" id="CP017105">
    <property type="protein sequence ID" value="APO72294.1"/>
    <property type="molecule type" value="Genomic_DNA"/>
</dbReference>
<evidence type="ECO:0000256" key="3">
    <source>
        <dbReference type="ARBA" id="ARBA00023015"/>
    </source>
</evidence>
<geneLocation type="plasmid" evidence="8">
    <name>prgalie4872d</name>
</geneLocation>
<comment type="subcellular location">
    <subcellularLocation>
        <location evidence="1">Cytoplasm</location>
    </subcellularLocation>
</comment>
<dbReference type="InterPro" id="IPR055166">
    <property type="entry name" value="Transc_reg_Sar_Rot_HTH"/>
</dbReference>
<dbReference type="Proteomes" id="UP000184749">
    <property type="component" value="Plasmid pRgalIE4872d"/>
</dbReference>
<dbReference type="GO" id="GO:0006950">
    <property type="term" value="P:response to stress"/>
    <property type="evidence" value="ECO:0007669"/>
    <property type="project" value="TreeGrafter"/>
</dbReference>
<dbReference type="AlphaFoldDB" id="A0A1L5NWM6"/>
<dbReference type="Gene3D" id="1.10.10.10">
    <property type="entry name" value="Winged helix-like DNA-binding domain superfamily/Winged helix DNA-binding domain"/>
    <property type="match status" value="1"/>
</dbReference>
<dbReference type="SUPFAM" id="SSF46785">
    <property type="entry name" value="Winged helix' DNA-binding domain"/>
    <property type="match status" value="1"/>
</dbReference>
<evidence type="ECO:0000259" key="6">
    <source>
        <dbReference type="PROSITE" id="PS50995"/>
    </source>
</evidence>
<accession>A0A1L5NWM6</accession>
<gene>
    <name evidence="7" type="ORF">IE4872_PD01776</name>
</gene>
<keyword evidence="7" id="KW-0614">Plasmid</keyword>
<dbReference type="InterPro" id="IPR036390">
    <property type="entry name" value="WH_DNA-bd_sf"/>
</dbReference>
<evidence type="ECO:0000256" key="5">
    <source>
        <dbReference type="ARBA" id="ARBA00023163"/>
    </source>
</evidence>
<keyword evidence="5" id="KW-0804">Transcription</keyword>
<evidence type="ECO:0000256" key="4">
    <source>
        <dbReference type="ARBA" id="ARBA00023125"/>
    </source>
</evidence>
<name>A0A1L5NWM6_9HYPH</name>
<dbReference type="GO" id="GO:0005737">
    <property type="term" value="C:cytoplasm"/>
    <property type="evidence" value="ECO:0007669"/>
    <property type="project" value="UniProtKB-SubCell"/>
</dbReference>
<feature type="domain" description="HTH marR-type" evidence="6">
    <location>
        <begin position="20"/>
        <end position="150"/>
    </location>
</feature>
<dbReference type="InterPro" id="IPR036388">
    <property type="entry name" value="WH-like_DNA-bd_sf"/>
</dbReference>
<sequence length="156" mass="17291">MESAMNANAADTELDPPDIGKMLCFSIYSAGHAFNQLYRPLLADLGLTYPQYLVLVSLWSRDGRTVKELGEALFLDSSTLTPLLKRLESAGLVTRTRNRQDERQVLLHLTAEGRALKDRTAPVLKCISEVVGIDAETARKIKVAIEAIRDAIHERA</sequence>
<dbReference type="GO" id="GO:0003700">
    <property type="term" value="F:DNA-binding transcription factor activity"/>
    <property type="evidence" value="ECO:0007669"/>
    <property type="project" value="InterPro"/>
</dbReference>
<proteinExistence type="predicted"/>
<keyword evidence="3" id="KW-0805">Transcription regulation</keyword>
<dbReference type="PANTHER" id="PTHR33164:SF5">
    <property type="entry name" value="ORGANIC HYDROPEROXIDE RESISTANCE TRANSCRIPTIONAL REGULATOR"/>
    <property type="match status" value="1"/>
</dbReference>
<dbReference type="PROSITE" id="PS50995">
    <property type="entry name" value="HTH_MARR_2"/>
    <property type="match status" value="1"/>
</dbReference>
<organism evidence="7 8">
    <name type="scientific">Rhizobium gallicum</name>
    <dbReference type="NCBI Taxonomy" id="56730"/>
    <lineage>
        <taxon>Bacteria</taxon>
        <taxon>Pseudomonadati</taxon>
        <taxon>Pseudomonadota</taxon>
        <taxon>Alphaproteobacteria</taxon>
        <taxon>Hyphomicrobiales</taxon>
        <taxon>Rhizobiaceae</taxon>
        <taxon>Rhizobium/Agrobacterium group</taxon>
        <taxon>Rhizobium</taxon>
    </lineage>
</organism>